<dbReference type="PANTHER" id="PTHR14388:SF5">
    <property type="entry name" value="SH2 DOMAIN-CONTAINING PROTEIN 4A"/>
    <property type="match status" value="1"/>
</dbReference>
<keyword evidence="4" id="KW-1185">Reference proteome</keyword>
<dbReference type="GO" id="GO:0005737">
    <property type="term" value="C:cytoplasm"/>
    <property type="evidence" value="ECO:0007669"/>
    <property type="project" value="TreeGrafter"/>
</dbReference>
<evidence type="ECO:0000256" key="2">
    <source>
        <dbReference type="SAM" id="MobiDB-lite"/>
    </source>
</evidence>
<dbReference type="GeneID" id="113585271"/>
<name>A0AAY5ESJ7_ELEEL</name>
<keyword evidence="1" id="KW-0727">SH2 domain</keyword>
<evidence type="ECO:0000256" key="1">
    <source>
        <dbReference type="ARBA" id="ARBA00022999"/>
    </source>
</evidence>
<evidence type="ECO:0000313" key="4">
    <source>
        <dbReference type="Proteomes" id="UP000314983"/>
    </source>
</evidence>
<gene>
    <name evidence="3" type="primary">zgc:100829</name>
</gene>
<dbReference type="KEGG" id="eee:113585271"/>
<reference evidence="3 4" key="1">
    <citation type="submission" date="2020-05" db="EMBL/GenBank/DDBJ databases">
        <title>Electrophorus electricus (electric eel) genome, fEleEle1, primary haplotype.</title>
        <authorList>
            <person name="Myers G."/>
            <person name="Meyer A."/>
            <person name="Fedrigo O."/>
            <person name="Formenti G."/>
            <person name="Rhie A."/>
            <person name="Tracey A."/>
            <person name="Sims Y."/>
            <person name="Jarvis E.D."/>
        </authorList>
    </citation>
    <scope>NUCLEOTIDE SEQUENCE [LARGE SCALE GENOMIC DNA]</scope>
</reference>
<protein>
    <recommendedName>
        <fullName evidence="5">SH2 domain containing 4A</fullName>
    </recommendedName>
</protein>
<organism evidence="3 4">
    <name type="scientific">Electrophorus electricus</name>
    <name type="common">Electric eel</name>
    <name type="synonym">Gymnotus electricus</name>
    <dbReference type="NCBI Taxonomy" id="8005"/>
    <lineage>
        <taxon>Eukaryota</taxon>
        <taxon>Metazoa</taxon>
        <taxon>Chordata</taxon>
        <taxon>Craniata</taxon>
        <taxon>Vertebrata</taxon>
        <taxon>Euteleostomi</taxon>
        <taxon>Actinopterygii</taxon>
        <taxon>Neopterygii</taxon>
        <taxon>Teleostei</taxon>
        <taxon>Ostariophysi</taxon>
        <taxon>Gymnotiformes</taxon>
        <taxon>Gymnotoidei</taxon>
        <taxon>Gymnotidae</taxon>
        <taxon>Electrophorus</taxon>
    </lineage>
</organism>
<dbReference type="RefSeq" id="XP_026878486.2">
    <property type="nucleotide sequence ID" value="XM_027022685.2"/>
</dbReference>
<dbReference type="RefSeq" id="XP_026878487.2">
    <property type="nucleotide sequence ID" value="XM_027022686.2"/>
</dbReference>
<reference evidence="3" key="2">
    <citation type="submission" date="2025-08" db="UniProtKB">
        <authorList>
            <consortium name="Ensembl"/>
        </authorList>
    </citation>
    <scope>IDENTIFICATION</scope>
</reference>
<sequence length="326" mass="35878">MLRQILKDMYIEPEVLGALNEEQKRTLFLKMRQEQVRRWKEHEEKMEREEPHQPKAKTAHSKNVSWLLGRDGDIQVLVIGESDEFKASKIICSGFGERKSAGLLNHSCNQVSGLKSNLVSSASTEQSGRENLPPKTLSGVQLNLKENGEEMRTQPPPQVLVYEQVSVYEPAAPVESVREAEGAAGLGDDAEHSAPSSIVSYRPHLRAMPKISSVLQSLAPRDRQEKANPLSVTSRLHPNQPPDPNTGKGRDFRVTAASKRSLSVEAESESTVGGDSCSGRGRVAELMKTFSVTCDSTPSQTPPRASKPPVPTKPSHLQLRPSPLLR</sequence>
<feature type="compositionally biased region" description="Polar residues" evidence="2">
    <location>
        <begin position="290"/>
        <end position="303"/>
    </location>
</feature>
<evidence type="ECO:0008006" key="5">
    <source>
        <dbReference type="Google" id="ProtNLM"/>
    </source>
</evidence>
<dbReference type="GeneTree" id="ENSGT00940000157357"/>
<accession>A0AAY5ESJ7</accession>
<proteinExistence type="predicted"/>
<reference evidence="3" key="3">
    <citation type="submission" date="2025-09" db="UniProtKB">
        <authorList>
            <consortium name="Ensembl"/>
        </authorList>
    </citation>
    <scope>IDENTIFICATION</scope>
</reference>
<dbReference type="Proteomes" id="UP000314983">
    <property type="component" value="Chromosome 6"/>
</dbReference>
<feature type="region of interest" description="Disordered" evidence="2">
    <location>
        <begin position="216"/>
        <end position="326"/>
    </location>
</feature>
<dbReference type="Ensembl" id="ENSEEET00000056590.1">
    <property type="protein sequence ID" value="ENSEEEP00000059534.1"/>
    <property type="gene ID" value="ENSEEEG00000025231.1"/>
</dbReference>
<evidence type="ECO:0000313" key="3">
    <source>
        <dbReference type="Ensembl" id="ENSEEEP00000059534.1"/>
    </source>
</evidence>
<dbReference type="PANTHER" id="PTHR14388">
    <property type="entry name" value="T CELL-SPECIFIC ADAPTER PROTEIN TSAD"/>
    <property type="match status" value="1"/>
</dbReference>
<dbReference type="AlphaFoldDB" id="A0AAY5ESJ7"/>